<gene>
    <name evidence="2" type="ORF">IAA73_00535</name>
</gene>
<feature type="domain" description="AMP-dependent synthetase/ligase" evidence="1">
    <location>
        <begin position="130"/>
        <end position="341"/>
    </location>
</feature>
<reference evidence="2" key="2">
    <citation type="journal article" date="2021" name="PeerJ">
        <title>Extensive microbial diversity within the chicken gut microbiome revealed by metagenomics and culture.</title>
        <authorList>
            <person name="Gilroy R."/>
            <person name="Ravi A."/>
            <person name="Getino M."/>
            <person name="Pursley I."/>
            <person name="Horton D.L."/>
            <person name="Alikhan N.F."/>
            <person name="Baker D."/>
            <person name="Gharbi K."/>
            <person name="Hall N."/>
            <person name="Watson M."/>
            <person name="Adriaenssens E.M."/>
            <person name="Foster-Nyarko E."/>
            <person name="Jarju S."/>
            <person name="Secka A."/>
            <person name="Antonio M."/>
            <person name="Oren A."/>
            <person name="Chaudhuri R.R."/>
            <person name="La Ragione R."/>
            <person name="Hildebrand F."/>
            <person name="Pallen M.J."/>
        </authorList>
    </citation>
    <scope>NUCLEOTIDE SEQUENCE</scope>
    <source>
        <strain evidence="2">G3-3990</strain>
    </source>
</reference>
<dbReference type="PANTHER" id="PTHR43767:SF10">
    <property type="entry name" value="SURFACTIN SYNTHASE SUBUNIT 1"/>
    <property type="match status" value="1"/>
</dbReference>
<dbReference type="EMBL" id="JADIMG010000004">
    <property type="protein sequence ID" value="MBO8458811.1"/>
    <property type="molecule type" value="Genomic_DNA"/>
</dbReference>
<comment type="caution">
    <text evidence="2">The sequence shown here is derived from an EMBL/GenBank/DDBJ whole genome shotgun (WGS) entry which is preliminary data.</text>
</comment>
<evidence type="ECO:0000259" key="1">
    <source>
        <dbReference type="Pfam" id="PF00501"/>
    </source>
</evidence>
<name>A0A9D9HRH2_9BACT</name>
<dbReference type="InterPro" id="IPR000873">
    <property type="entry name" value="AMP-dep_synth/lig_dom"/>
</dbReference>
<proteinExistence type="predicted"/>
<evidence type="ECO:0000313" key="3">
    <source>
        <dbReference type="Proteomes" id="UP000823641"/>
    </source>
</evidence>
<evidence type="ECO:0000313" key="2">
    <source>
        <dbReference type="EMBL" id="MBO8458811.1"/>
    </source>
</evidence>
<dbReference type="Proteomes" id="UP000823641">
    <property type="component" value="Unassembled WGS sequence"/>
</dbReference>
<sequence>MILNIDKWNANAVAAKDSYGQSLSYGDLVRFSHELKDVLPQRALVFAMVRNNVGGIAWITAFMENKVVPLILSGQTESELFAQLYDKYLPQYLCVCEQDLDRYTGLEQVYKSYGYVLLLTPNKAYPVYSELSHLLPTSGSTGSPKLVRHSYENIQAAALNISTFFHLQPSDRALMVLPLYYTMGLSMMFSHFYVGATLLITDLNMTDRKFWAFIKEEKATSLTGVPYSFEILNLMRFFRMDLPDLKLLTQGGGKMPKELNLKFAEHCREHGMRWIATYGQSEGTARMAYLPSEWAIAKVGSIGLAVPNGQLSLLDEEGNVITKSFVEGEMCYRGKNVTMGYAYKKEDLALGDERNGFLRTGDLAYFDEDGCYYIVGRKGRFLKLFGMRIGLDECEQIIKAKFPIPCACVGTDEKMVVYITEADKTKDVKDELVTKTHLVASAIEVREIAELPKSDAGKILYSQLDNK</sequence>
<protein>
    <submittedName>
        <fullName evidence="2">AMP-binding protein</fullName>
    </submittedName>
</protein>
<dbReference type="PANTHER" id="PTHR43767">
    <property type="entry name" value="LONG-CHAIN-FATTY-ACID--COA LIGASE"/>
    <property type="match status" value="1"/>
</dbReference>
<accession>A0A9D9HRH2</accession>
<dbReference type="InterPro" id="IPR020845">
    <property type="entry name" value="AMP-binding_CS"/>
</dbReference>
<dbReference type="Pfam" id="PF00501">
    <property type="entry name" value="AMP-binding"/>
    <property type="match status" value="1"/>
</dbReference>
<reference evidence="2" key="1">
    <citation type="submission" date="2020-10" db="EMBL/GenBank/DDBJ databases">
        <authorList>
            <person name="Gilroy R."/>
        </authorList>
    </citation>
    <scope>NUCLEOTIDE SEQUENCE</scope>
    <source>
        <strain evidence="2">G3-3990</strain>
    </source>
</reference>
<organism evidence="2 3">
    <name type="scientific">Candidatus Gallipaludibacter merdavium</name>
    <dbReference type="NCBI Taxonomy" id="2840839"/>
    <lineage>
        <taxon>Bacteria</taxon>
        <taxon>Pseudomonadati</taxon>
        <taxon>Bacteroidota</taxon>
        <taxon>Bacteroidia</taxon>
        <taxon>Bacteroidales</taxon>
        <taxon>Candidatus Gallipaludibacter</taxon>
    </lineage>
</organism>
<dbReference type="InterPro" id="IPR050237">
    <property type="entry name" value="ATP-dep_AMP-bd_enzyme"/>
</dbReference>
<dbReference type="SUPFAM" id="SSF56801">
    <property type="entry name" value="Acetyl-CoA synthetase-like"/>
    <property type="match status" value="1"/>
</dbReference>
<dbReference type="InterPro" id="IPR042099">
    <property type="entry name" value="ANL_N_sf"/>
</dbReference>
<dbReference type="AlphaFoldDB" id="A0A9D9HRH2"/>
<dbReference type="PROSITE" id="PS00455">
    <property type="entry name" value="AMP_BINDING"/>
    <property type="match status" value="1"/>
</dbReference>
<dbReference type="Gene3D" id="3.40.50.12780">
    <property type="entry name" value="N-terminal domain of ligase-like"/>
    <property type="match status" value="1"/>
</dbReference>